<dbReference type="Pfam" id="PF13561">
    <property type="entry name" value="adh_short_C2"/>
    <property type="match status" value="1"/>
</dbReference>
<dbReference type="AlphaFoldDB" id="A0A382UMQ0"/>
<dbReference type="EMBL" id="UINC01145076">
    <property type="protein sequence ID" value="SVD34988.1"/>
    <property type="molecule type" value="Genomic_DNA"/>
</dbReference>
<protein>
    <submittedName>
        <fullName evidence="1">Uncharacterized protein</fullName>
    </submittedName>
</protein>
<sequence>MVNANTNFDRADANAIPMGRFGRPEELADLVAFLASGKNGYITGTTI</sequence>
<gene>
    <name evidence="1" type="ORF">METZ01_LOCUS387842</name>
</gene>
<dbReference type="Gene3D" id="3.40.50.720">
    <property type="entry name" value="NAD(P)-binding Rossmann-like Domain"/>
    <property type="match status" value="1"/>
</dbReference>
<dbReference type="InterPro" id="IPR002347">
    <property type="entry name" value="SDR_fam"/>
</dbReference>
<name>A0A382UMQ0_9ZZZZ</name>
<dbReference type="SUPFAM" id="SSF51735">
    <property type="entry name" value="NAD(P)-binding Rossmann-fold domains"/>
    <property type="match status" value="1"/>
</dbReference>
<accession>A0A382UMQ0</accession>
<evidence type="ECO:0000313" key="1">
    <source>
        <dbReference type="EMBL" id="SVD34988.1"/>
    </source>
</evidence>
<feature type="non-terminal residue" evidence="1">
    <location>
        <position position="47"/>
    </location>
</feature>
<proteinExistence type="predicted"/>
<organism evidence="1">
    <name type="scientific">marine metagenome</name>
    <dbReference type="NCBI Taxonomy" id="408172"/>
    <lineage>
        <taxon>unclassified sequences</taxon>
        <taxon>metagenomes</taxon>
        <taxon>ecological metagenomes</taxon>
    </lineage>
</organism>
<dbReference type="InterPro" id="IPR036291">
    <property type="entry name" value="NAD(P)-bd_dom_sf"/>
</dbReference>
<reference evidence="1" key="1">
    <citation type="submission" date="2018-05" db="EMBL/GenBank/DDBJ databases">
        <authorList>
            <person name="Lanie J.A."/>
            <person name="Ng W.-L."/>
            <person name="Kazmierczak K.M."/>
            <person name="Andrzejewski T.M."/>
            <person name="Davidsen T.M."/>
            <person name="Wayne K.J."/>
            <person name="Tettelin H."/>
            <person name="Glass J.I."/>
            <person name="Rusch D."/>
            <person name="Podicherti R."/>
            <person name="Tsui H.-C.T."/>
            <person name="Winkler M.E."/>
        </authorList>
    </citation>
    <scope>NUCLEOTIDE SEQUENCE</scope>
</reference>